<dbReference type="EMBL" id="WKKW01000002">
    <property type="protein sequence ID" value="MSD91047.1"/>
    <property type="molecule type" value="Genomic_DNA"/>
</dbReference>
<evidence type="ECO:0000259" key="2">
    <source>
        <dbReference type="Pfam" id="PF07477"/>
    </source>
</evidence>
<dbReference type="Pfam" id="PF07477">
    <property type="entry name" value="Glyco_hydro_67C"/>
    <property type="match status" value="1"/>
</dbReference>
<sequence length="675" mass="75940">MFEPMWLSPKVIRPIVGTRRFYIEGLDFQDPVAARIYRELLDFFGASQAADRQCADLVFIMNSAALPAERDGAYRIHTEGDCVCIEGNTATALLYGLYGWVRRKACGQQIDDFESVPNQALRMIDHWDQTDGSVERGYAGESIFFGVLGSNSHADFRNFPDRRQDDPFRGDLARVTAYARLLASIGINAIALNNVNVRGEARKLIVEPYLDRVAVLADIFGQFGIRVFLSVNFASPIDVGGLSTADPLADEVSDWWEKTVADIYQRIPAFGGFLVKADAEGEPGPMRYGRTHVDGANMLARPLSRHGGLVIWRAFVYDCNQDWRDRSLDRAKSAYENFIGLDGLFAENVVLQVKFGPIDFQVSEPANPLIGRMTHTNLMIEFQITAEYLGQQIDVNYVLPQWLAMTNWDTCAPQVDARVKAVVPKLCLVSAHTGFAGVSNVGMDDNWTGNTLAQANLYGFGRMCWDPDATVGSILDEWMTLTFPDLRGPAREAVSEIMLTSNKTFKNYTAPLGVGFMVKPGLHYGVDVNGYEYDRWGTYHFADRDGIGVDRTQSTGTGFTTQYHQALEERFEHAETTPDDLLLFFHHLPYDHVLHDGQTLIQHIYSSHFEGVKEVERYITLWKKVKGSIPQADWENVADRLQAQKADAVEWRDQINTYFHRMSGVPDKLGRKIYA</sequence>
<dbReference type="Gene3D" id="3.90.1330.10">
    <property type="entry name" value="Alpha-glucuronidase, C-terminal domain"/>
    <property type="match status" value="1"/>
</dbReference>
<dbReference type="InterPro" id="IPR011100">
    <property type="entry name" value="Glyco_hydro_67_cat"/>
</dbReference>
<comment type="caution">
    <text evidence="4">The sequence shown here is derived from an EMBL/GenBank/DDBJ whole genome shotgun (WGS) entry which is preliminary data.</text>
</comment>
<evidence type="ECO:0000313" key="5">
    <source>
        <dbReference type="Proteomes" id="UP000436357"/>
    </source>
</evidence>
<dbReference type="SUPFAM" id="SSF55545">
    <property type="entry name" value="beta-N-acetylhexosaminidase-like domain"/>
    <property type="match status" value="1"/>
</dbReference>
<dbReference type="PANTHER" id="PTHR39207:SF1">
    <property type="entry name" value="ALPHA-GLUCURONIDASE A"/>
    <property type="match status" value="1"/>
</dbReference>
<reference evidence="4 5" key="1">
    <citation type="submission" date="2019-11" db="EMBL/GenBank/DDBJ databases">
        <title>Draft Genome Sequence of Plant Growth-Promoting Rhizosphere-Associated Bacteria.</title>
        <authorList>
            <person name="Vasilyev I.Y."/>
            <person name="Radchenko V."/>
            <person name="Ilnitskaya E.V."/>
        </authorList>
    </citation>
    <scope>NUCLEOTIDE SEQUENCE [LARGE SCALE GENOMIC DNA]</scope>
    <source>
        <strain evidence="4 5">VRA_9sq_n</strain>
    </source>
</reference>
<dbReference type="SUPFAM" id="SSF51445">
    <property type="entry name" value="(Trans)glycosidases"/>
    <property type="match status" value="1"/>
</dbReference>
<protein>
    <submittedName>
        <fullName evidence="4">Alpha-glucuronidase</fullName>
    </submittedName>
</protein>
<dbReference type="InterPro" id="IPR011099">
    <property type="entry name" value="Glyco_hydro_67_C"/>
</dbReference>
<dbReference type="InterPro" id="IPR029018">
    <property type="entry name" value="Hex-like_dom2"/>
</dbReference>
<dbReference type="PANTHER" id="PTHR39207">
    <property type="entry name" value="ALPHA-GLUCURONIDASE A"/>
    <property type="match status" value="1"/>
</dbReference>
<feature type="domain" description="Glycosyl hydrolase family 67 C-terminal" evidence="2">
    <location>
        <begin position="448"/>
        <end position="671"/>
    </location>
</feature>
<dbReference type="GO" id="GO:0033939">
    <property type="term" value="F:xylan alpha-1,2-glucuronosidase activity"/>
    <property type="evidence" value="ECO:0007669"/>
    <property type="project" value="TreeGrafter"/>
</dbReference>
<dbReference type="GO" id="GO:0046559">
    <property type="term" value="F:alpha-glucuronidase activity"/>
    <property type="evidence" value="ECO:0007669"/>
    <property type="project" value="InterPro"/>
</dbReference>
<gene>
    <name evidence="4" type="ORF">GKC41_05165</name>
</gene>
<evidence type="ECO:0000259" key="3">
    <source>
        <dbReference type="Pfam" id="PF07488"/>
    </source>
</evidence>
<dbReference type="InterPro" id="IPR037054">
    <property type="entry name" value="A-glucoronidase_C_sf"/>
</dbReference>
<dbReference type="GO" id="GO:0005576">
    <property type="term" value="C:extracellular region"/>
    <property type="evidence" value="ECO:0007669"/>
    <property type="project" value="InterPro"/>
</dbReference>
<accession>A0A6N7TW68</accession>
<dbReference type="Proteomes" id="UP000436357">
    <property type="component" value="Unassembled WGS sequence"/>
</dbReference>
<keyword evidence="1" id="KW-0378">Hydrolase</keyword>
<organism evidence="4 5">
    <name type="scientific">Bifidobacterium asteroides</name>
    <dbReference type="NCBI Taxonomy" id="1684"/>
    <lineage>
        <taxon>Bacteria</taxon>
        <taxon>Bacillati</taxon>
        <taxon>Actinomycetota</taxon>
        <taxon>Actinomycetes</taxon>
        <taxon>Bifidobacteriales</taxon>
        <taxon>Bifidobacteriaceae</taxon>
        <taxon>Bifidobacterium</taxon>
    </lineage>
</organism>
<proteinExistence type="predicted"/>
<evidence type="ECO:0000313" key="4">
    <source>
        <dbReference type="EMBL" id="MSD91047.1"/>
    </source>
</evidence>
<dbReference type="AlphaFoldDB" id="A0A6N7TW68"/>
<name>A0A6N7TW68_9BIFI</name>
<dbReference type="GO" id="GO:0045493">
    <property type="term" value="P:xylan catabolic process"/>
    <property type="evidence" value="ECO:0007669"/>
    <property type="project" value="InterPro"/>
</dbReference>
<dbReference type="InterPro" id="IPR017853">
    <property type="entry name" value="GH"/>
</dbReference>
<feature type="domain" description="Glycosyl hydrolase family 67 catalytic" evidence="3">
    <location>
        <begin position="113"/>
        <end position="447"/>
    </location>
</feature>
<dbReference type="Pfam" id="PF07488">
    <property type="entry name" value="Glyco_hydro_67M"/>
    <property type="match status" value="1"/>
</dbReference>
<dbReference type="Gene3D" id="3.20.20.80">
    <property type="entry name" value="Glycosidases"/>
    <property type="match status" value="1"/>
</dbReference>
<dbReference type="OrthoDB" id="339499at2"/>
<evidence type="ECO:0000256" key="1">
    <source>
        <dbReference type="ARBA" id="ARBA00022801"/>
    </source>
</evidence>